<evidence type="ECO:0000256" key="1">
    <source>
        <dbReference type="SAM" id="MobiDB-lite"/>
    </source>
</evidence>
<accession>A0ABR1GZ65</accession>
<evidence type="ECO:0000313" key="2">
    <source>
        <dbReference type="EMBL" id="KAK7414110.1"/>
    </source>
</evidence>
<feature type="compositionally biased region" description="Basic and acidic residues" evidence="1">
    <location>
        <begin position="118"/>
        <end position="158"/>
    </location>
</feature>
<feature type="compositionally biased region" description="Acidic residues" evidence="1">
    <location>
        <begin position="170"/>
        <end position="183"/>
    </location>
</feature>
<comment type="caution">
    <text evidence="2">The sequence shown here is derived from an EMBL/GenBank/DDBJ whole genome shotgun (WGS) entry which is preliminary data.</text>
</comment>
<feature type="compositionally biased region" description="Basic and acidic residues" evidence="1">
    <location>
        <begin position="184"/>
        <end position="212"/>
    </location>
</feature>
<protein>
    <submittedName>
        <fullName evidence="2">Uncharacterized protein</fullName>
    </submittedName>
</protein>
<feature type="compositionally biased region" description="Acidic residues" evidence="1">
    <location>
        <begin position="99"/>
        <end position="113"/>
    </location>
</feature>
<organism evidence="2 3">
    <name type="scientific">Neonectria punicea</name>
    <dbReference type="NCBI Taxonomy" id="979145"/>
    <lineage>
        <taxon>Eukaryota</taxon>
        <taxon>Fungi</taxon>
        <taxon>Dikarya</taxon>
        <taxon>Ascomycota</taxon>
        <taxon>Pezizomycotina</taxon>
        <taxon>Sordariomycetes</taxon>
        <taxon>Hypocreomycetidae</taxon>
        <taxon>Hypocreales</taxon>
        <taxon>Nectriaceae</taxon>
        <taxon>Neonectria</taxon>
    </lineage>
</organism>
<dbReference type="EMBL" id="JAZAVJ010000111">
    <property type="protein sequence ID" value="KAK7414110.1"/>
    <property type="molecule type" value="Genomic_DNA"/>
</dbReference>
<sequence>MGAVWCNISYHIKRNIDLAEQGVPIDSDDFSEKLMMGCQEEGLRIIEEERFCLQRRPQPLHPYGYKDPEHGYNQNKSGQAKDDQESAGQPSSGSTMEISSDESSDFDTDEETENALAQRREADKSRRDANKARRNVDKIRRDADTERRHKRDRRDAKRTERRRPRKERDLTDDEEFSTDFDTDDEHRRSQRDIQRDIQRDNQRDNQRNSQRD</sequence>
<evidence type="ECO:0000313" key="3">
    <source>
        <dbReference type="Proteomes" id="UP001498476"/>
    </source>
</evidence>
<name>A0ABR1GZ65_9HYPO</name>
<keyword evidence="3" id="KW-1185">Reference proteome</keyword>
<gene>
    <name evidence="2" type="ORF">QQX98_007053</name>
</gene>
<reference evidence="2 3" key="1">
    <citation type="journal article" date="2025" name="Microbiol. Resour. Announc.">
        <title>Draft genome sequences for Neonectria magnoliae and Neonectria punicea, canker pathogens of Liriodendron tulipifera and Acer saccharum in West Virginia.</title>
        <authorList>
            <person name="Petronek H.M."/>
            <person name="Kasson M.T."/>
            <person name="Metheny A.M."/>
            <person name="Stauder C.M."/>
            <person name="Lovett B."/>
            <person name="Lynch S.C."/>
            <person name="Garnas J.R."/>
            <person name="Kasson L.R."/>
            <person name="Stajich J.E."/>
        </authorList>
    </citation>
    <scope>NUCLEOTIDE SEQUENCE [LARGE SCALE GENOMIC DNA]</scope>
    <source>
        <strain evidence="2 3">NRRL 64653</strain>
    </source>
</reference>
<feature type="region of interest" description="Disordered" evidence="1">
    <location>
        <begin position="58"/>
        <end position="212"/>
    </location>
</feature>
<feature type="compositionally biased region" description="Polar residues" evidence="1">
    <location>
        <begin position="86"/>
        <end position="98"/>
    </location>
</feature>
<proteinExistence type="predicted"/>
<dbReference type="Proteomes" id="UP001498476">
    <property type="component" value="Unassembled WGS sequence"/>
</dbReference>